<evidence type="ECO:0000256" key="1">
    <source>
        <dbReference type="SAM" id="Phobius"/>
    </source>
</evidence>
<protein>
    <submittedName>
        <fullName evidence="2">Histone-lysine N-methyltransferase SETD1B</fullName>
    </submittedName>
</protein>
<dbReference type="AlphaFoldDB" id="A0ABD1TXV6"/>
<accession>A0ABD1TXV6</accession>
<organism evidence="2 3">
    <name type="scientific">Abeliophyllum distichum</name>
    <dbReference type="NCBI Taxonomy" id="126358"/>
    <lineage>
        <taxon>Eukaryota</taxon>
        <taxon>Viridiplantae</taxon>
        <taxon>Streptophyta</taxon>
        <taxon>Embryophyta</taxon>
        <taxon>Tracheophyta</taxon>
        <taxon>Spermatophyta</taxon>
        <taxon>Magnoliopsida</taxon>
        <taxon>eudicotyledons</taxon>
        <taxon>Gunneridae</taxon>
        <taxon>Pentapetalae</taxon>
        <taxon>asterids</taxon>
        <taxon>lamiids</taxon>
        <taxon>Lamiales</taxon>
        <taxon>Oleaceae</taxon>
        <taxon>Forsythieae</taxon>
        <taxon>Abeliophyllum</taxon>
    </lineage>
</organism>
<keyword evidence="3" id="KW-1185">Reference proteome</keyword>
<keyword evidence="1" id="KW-0812">Transmembrane</keyword>
<proteinExistence type="predicted"/>
<feature type="transmembrane region" description="Helical" evidence="1">
    <location>
        <begin position="20"/>
        <end position="37"/>
    </location>
</feature>
<evidence type="ECO:0000313" key="2">
    <source>
        <dbReference type="EMBL" id="KAL2517368.1"/>
    </source>
</evidence>
<dbReference type="Proteomes" id="UP001604336">
    <property type="component" value="Unassembled WGS sequence"/>
</dbReference>
<keyword evidence="1" id="KW-0472">Membrane</keyword>
<keyword evidence="1" id="KW-1133">Transmembrane helix</keyword>
<comment type="caution">
    <text evidence="2">The sequence shown here is derived from an EMBL/GenBank/DDBJ whole genome shotgun (WGS) entry which is preliminary data.</text>
</comment>
<dbReference type="EMBL" id="JBFOLK010000004">
    <property type="protein sequence ID" value="KAL2517368.1"/>
    <property type="molecule type" value="Genomic_DNA"/>
</dbReference>
<sequence>MDVIEDDSASFLFIENLKLVILYPILVFFMLMMSHIMRDIELMVGGGDEEKMRMNLKERMSMRSSRRHVLEDIEIKDDKIEEETSRVSICIPSKNALLLYTA</sequence>
<evidence type="ECO:0000313" key="3">
    <source>
        <dbReference type="Proteomes" id="UP001604336"/>
    </source>
</evidence>
<reference evidence="3" key="1">
    <citation type="submission" date="2024-07" db="EMBL/GenBank/DDBJ databases">
        <title>Two chromosome-level genome assemblies of Korean endemic species Abeliophyllum distichum and Forsythia ovata (Oleaceae).</title>
        <authorList>
            <person name="Jang H."/>
        </authorList>
    </citation>
    <scope>NUCLEOTIDE SEQUENCE [LARGE SCALE GENOMIC DNA]</scope>
</reference>
<name>A0ABD1TXV6_9LAMI</name>
<gene>
    <name evidence="2" type="ORF">Adt_13615</name>
</gene>